<dbReference type="PIRSF" id="PIRSF001488">
    <property type="entry name" value="Tdi_protein"/>
    <property type="match status" value="1"/>
</dbReference>
<dbReference type="GO" id="GO:0042597">
    <property type="term" value="C:periplasmic space"/>
    <property type="evidence" value="ECO:0007669"/>
    <property type="project" value="UniProtKB-SubCell"/>
</dbReference>
<dbReference type="Pfam" id="PF01323">
    <property type="entry name" value="DSBA"/>
    <property type="match status" value="1"/>
</dbReference>
<keyword evidence="12" id="KW-1185">Reference proteome</keyword>
<accession>A0A7H0G0H2</accession>
<feature type="disulfide bond" description="Redox-active" evidence="8">
    <location>
        <begin position="56"/>
        <end position="59"/>
    </location>
</feature>
<comment type="similarity">
    <text evidence="2">Belongs to the thioredoxin family. DsbA subfamily.</text>
</comment>
<feature type="domain" description="Thioredoxin" evidence="10">
    <location>
        <begin position="14"/>
        <end position="201"/>
    </location>
</feature>
<evidence type="ECO:0000259" key="10">
    <source>
        <dbReference type="PROSITE" id="PS51352"/>
    </source>
</evidence>
<dbReference type="SUPFAM" id="SSF52833">
    <property type="entry name" value="Thioredoxin-like"/>
    <property type="match status" value="1"/>
</dbReference>
<evidence type="ECO:0000256" key="2">
    <source>
        <dbReference type="ARBA" id="ARBA00005791"/>
    </source>
</evidence>
<dbReference type="PROSITE" id="PS51352">
    <property type="entry name" value="THIOREDOXIN_2"/>
    <property type="match status" value="1"/>
</dbReference>
<gene>
    <name evidence="11" type="ORF">H8B22_06155</name>
</gene>
<dbReference type="Gene3D" id="3.40.30.10">
    <property type="entry name" value="Glutaredoxin"/>
    <property type="match status" value="1"/>
</dbReference>
<keyword evidence="4 7" id="KW-0574">Periplasm</keyword>
<dbReference type="InterPro" id="IPR050824">
    <property type="entry name" value="Thiol_disulfide_DsbA"/>
</dbReference>
<dbReference type="Proteomes" id="UP000516018">
    <property type="component" value="Chromosome"/>
</dbReference>
<feature type="signal peptide" evidence="9">
    <location>
        <begin position="1"/>
        <end position="19"/>
    </location>
</feature>
<dbReference type="InterPro" id="IPR001853">
    <property type="entry name" value="DSBA-like_thioredoxin_dom"/>
</dbReference>
<evidence type="ECO:0000256" key="7">
    <source>
        <dbReference type="PIRNR" id="PIRNR001488"/>
    </source>
</evidence>
<keyword evidence="6" id="KW-0676">Redox-active center</keyword>
<dbReference type="PANTHER" id="PTHR35891">
    <property type="entry name" value="THIOL:DISULFIDE INTERCHANGE PROTEIN DSBA"/>
    <property type="match status" value="1"/>
</dbReference>
<keyword evidence="3 9" id="KW-0732">Signal</keyword>
<feature type="chain" id="PRO_5028823418" description="Thiol:disulfide interchange protein" evidence="9">
    <location>
        <begin position="20"/>
        <end position="210"/>
    </location>
</feature>
<evidence type="ECO:0000256" key="1">
    <source>
        <dbReference type="ARBA" id="ARBA00004418"/>
    </source>
</evidence>
<sequence length="210" mass="22953">MRFRLSLLLALLLPFAASAAPDAPVEGTDYYVIEGGAPYAPLAGKIEVVEIFGYWCHHCADFQPKVEAWKAKLPKDVRFTYLPLPNGNDDAFARAYFASLAAGTLTLTHDATFVAIHDEHTLPKNPTMDELATFYGERGANAARLRALMDSPAVVAKLAPARAWAMRIGLEGTPTLVVNGKYRVDGGTLEDRLRVASQLIARERAAKARR</sequence>
<evidence type="ECO:0000256" key="4">
    <source>
        <dbReference type="ARBA" id="ARBA00022764"/>
    </source>
</evidence>
<evidence type="ECO:0000256" key="6">
    <source>
        <dbReference type="ARBA" id="ARBA00023284"/>
    </source>
</evidence>
<evidence type="ECO:0000256" key="3">
    <source>
        <dbReference type="ARBA" id="ARBA00022729"/>
    </source>
</evidence>
<organism evidence="11 12">
    <name type="scientific">Agrilutibacter terrestris</name>
    <dbReference type="NCBI Taxonomy" id="2865112"/>
    <lineage>
        <taxon>Bacteria</taxon>
        <taxon>Pseudomonadati</taxon>
        <taxon>Pseudomonadota</taxon>
        <taxon>Gammaproteobacteria</taxon>
        <taxon>Lysobacterales</taxon>
        <taxon>Lysobacteraceae</taxon>
        <taxon>Agrilutibacter</taxon>
    </lineage>
</organism>
<proteinExistence type="inferred from homology"/>
<dbReference type="PANTHER" id="PTHR35891:SF2">
    <property type="entry name" value="THIOL:DISULFIDE INTERCHANGE PROTEIN DSBA"/>
    <property type="match status" value="1"/>
</dbReference>
<keyword evidence="5 7" id="KW-1015">Disulfide bond</keyword>
<reference evidence="11 12" key="1">
    <citation type="submission" date="2020-08" db="EMBL/GenBank/DDBJ databases">
        <title>Lysobacter sp. II4 sp. nov., isolated from soil.</title>
        <authorList>
            <person name="Woo C.Y."/>
            <person name="Kim J."/>
        </authorList>
    </citation>
    <scope>NUCLEOTIDE SEQUENCE [LARGE SCALE GENOMIC DNA]</scope>
    <source>
        <strain evidence="11 12">II4</strain>
    </source>
</reference>
<name>A0A7H0G0H2_9GAMM</name>
<dbReference type="EMBL" id="CP060820">
    <property type="protein sequence ID" value="QNP41788.1"/>
    <property type="molecule type" value="Genomic_DNA"/>
</dbReference>
<evidence type="ECO:0000256" key="9">
    <source>
        <dbReference type="SAM" id="SignalP"/>
    </source>
</evidence>
<dbReference type="AlphaFoldDB" id="A0A7H0G0H2"/>
<dbReference type="KEGG" id="lsx:H8B22_06155"/>
<dbReference type="RefSeq" id="WP_187713224.1">
    <property type="nucleotide sequence ID" value="NZ_CP060820.1"/>
</dbReference>
<dbReference type="InterPro" id="IPR023205">
    <property type="entry name" value="DsbA/DsbL"/>
</dbReference>
<evidence type="ECO:0000256" key="8">
    <source>
        <dbReference type="PIRSR" id="PIRSR001488-1"/>
    </source>
</evidence>
<comment type="subcellular location">
    <subcellularLocation>
        <location evidence="1 7">Periplasm</location>
    </subcellularLocation>
</comment>
<dbReference type="InterPro" id="IPR036249">
    <property type="entry name" value="Thioredoxin-like_sf"/>
</dbReference>
<evidence type="ECO:0000256" key="5">
    <source>
        <dbReference type="ARBA" id="ARBA00023157"/>
    </source>
</evidence>
<dbReference type="GO" id="GO:0016491">
    <property type="term" value="F:oxidoreductase activity"/>
    <property type="evidence" value="ECO:0007669"/>
    <property type="project" value="InterPro"/>
</dbReference>
<evidence type="ECO:0000313" key="11">
    <source>
        <dbReference type="EMBL" id="QNP41788.1"/>
    </source>
</evidence>
<evidence type="ECO:0000313" key="12">
    <source>
        <dbReference type="Proteomes" id="UP000516018"/>
    </source>
</evidence>
<dbReference type="InterPro" id="IPR013766">
    <property type="entry name" value="Thioredoxin_domain"/>
</dbReference>
<dbReference type="CDD" id="cd03019">
    <property type="entry name" value="DsbA_DsbA"/>
    <property type="match status" value="1"/>
</dbReference>
<protein>
    <recommendedName>
        <fullName evidence="7">Thiol:disulfide interchange protein</fullName>
    </recommendedName>
</protein>